<reference evidence="10 11" key="1">
    <citation type="submission" date="2020-01" db="EMBL/GenBank/DDBJ databases">
        <title>Genetics and antimicrobial susceptibilities of Nocardia species isolated from the soil; a comparison with species isolated from humans.</title>
        <authorList>
            <person name="Carrasco G."/>
            <person name="Monzon S."/>
            <person name="Sansegundo M."/>
            <person name="Garcia E."/>
            <person name="Garrido N."/>
            <person name="Medina M.J."/>
            <person name="Villalon P."/>
            <person name="Ramirez-Arocha A.C."/>
            <person name="Jimenez P."/>
            <person name="Cuesta I."/>
            <person name="Valdezate S."/>
        </authorList>
    </citation>
    <scope>NUCLEOTIDE SEQUENCE [LARGE SCALE GENOMIC DNA]</scope>
    <source>
        <strain evidence="8 10">CNM20110639</strain>
        <strain evidence="9 11">CNM20110649</strain>
    </source>
</reference>
<sequence length="255" mass="27756">MSEPVMEAAPTGVGTIVVGKFPLPAGQWIRSHYHPQHQLAWTRSGVLGVAVDDAYWVLPPTRALWLPAGVVHRTGATRDAVLHSLYFEPDRCHVAWTEPTAVAVDGLLAHLIVHLAKRDLADDMRLRAEAVVLDLLRPLPATPIVVPRPVDERVRAVADELLADPADSRSMESHARAAGVSRRTLSRLFVQDTGMSFERWRTHVRLQAGLVLLAEGLPVSRAAHAVGYGTSSAFLAAFRRTVGISPGRYLGRSGT</sequence>
<evidence type="ECO:0000256" key="2">
    <source>
        <dbReference type="ARBA" id="ARBA00023015"/>
    </source>
</evidence>
<dbReference type="GO" id="GO:0003700">
    <property type="term" value="F:DNA-binding transcription factor activity"/>
    <property type="evidence" value="ECO:0007669"/>
    <property type="project" value="InterPro"/>
</dbReference>
<dbReference type="SUPFAM" id="SSF46689">
    <property type="entry name" value="Homeodomain-like"/>
    <property type="match status" value="1"/>
</dbReference>
<keyword evidence="4" id="KW-0804">Transcription</keyword>
<dbReference type="GO" id="GO:0043565">
    <property type="term" value="F:sequence-specific DNA binding"/>
    <property type="evidence" value="ECO:0007669"/>
    <property type="project" value="InterPro"/>
</dbReference>
<dbReference type="EMBL" id="JAAGUX010000011">
    <property type="protein sequence ID" value="NEW55819.1"/>
    <property type="molecule type" value="Genomic_DNA"/>
</dbReference>
<keyword evidence="11" id="KW-1185">Reference proteome</keyword>
<dbReference type="PROSITE" id="PS00041">
    <property type="entry name" value="HTH_ARAC_FAMILY_1"/>
    <property type="match status" value="1"/>
</dbReference>
<dbReference type="PANTHER" id="PTHR11019:SF199">
    <property type="entry name" value="HTH-TYPE TRANSCRIPTIONAL REGULATOR NIMR"/>
    <property type="match status" value="1"/>
</dbReference>
<dbReference type="Pfam" id="PF02311">
    <property type="entry name" value="AraC_binding"/>
    <property type="match status" value="1"/>
</dbReference>
<gene>
    <name evidence="8" type="ORF">GV789_14850</name>
    <name evidence="9" type="ORF">GV794_09155</name>
</gene>
<dbReference type="Gene3D" id="2.60.120.10">
    <property type="entry name" value="Jelly Rolls"/>
    <property type="match status" value="1"/>
</dbReference>
<dbReference type="InterPro" id="IPR018062">
    <property type="entry name" value="HTH_AraC-typ_CS"/>
</dbReference>
<keyword evidence="3" id="KW-0238">DNA-binding</keyword>
<dbReference type="InterPro" id="IPR003313">
    <property type="entry name" value="AraC-bd"/>
</dbReference>
<organism evidence="8 10">
    <name type="scientific">Nocardia cyriacigeorgica</name>
    <dbReference type="NCBI Taxonomy" id="135487"/>
    <lineage>
        <taxon>Bacteria</taxon>
        <taxon>Bacillati</taxon>
        <taxon>Actinomycetota</taxon>
        <taxon>Actinomycetes</taxon>
        <taxon>Mycobacteriales</taxon>
        <taxon>Nocardiaceae</taxon>
        <taxon>Nocardia</taxon>
    </lineage>
</organism>
<evidence type="ECO:0000256" key="1">
    <source>
        <dbReference type="ARBA" id="ARBA00022491"/>
    </source>
</evidence>
<feature type="domain" description="HTH araC/xylS-type" evidence="7">
    <location>
        <begin position="152"/>
        <end position="252"/>
    </location>
</feature>
<dbReference type="SUPFAM" id="SSF51182">
    <property type="entry name" value="RmlC-like cupins"/>
    <property type="match status" value="1"/>
</dbReference>
<evidence type="ECO:0000313" key="11">
    <source>
        <dbReference type="Proteomes" id="UP000470876"/>
    </source>
</evidence>
<dbReference type="AlphaFoldDB" id="A0A6P1D525"/>
<dbReference type="Proteomes" id="UP000470876">
    <property type="component" value="Unassembled WGS sequence"/>
</dbReference>
<proteinExistence type="predicted"/>
<evidence type="ECO:0000313" key="8">
    <source>
        <dbReference type="EMBL" id="NEW45715.1"/>
    </source>
</evidence>
<dbReference type="Pfam" id="PF12833">
    <property type="entry name" value="HTH_18"/>
    <property type="match status" value="1"/>
</dbReference>
<dbReference type="RefSeq" id="WP_163825381.1">
    <property type="nucleotide sequence ID" value="NZ_JAAGUX010000011.1"/>
</dbReference>
<dbReference type="InterPro" id="IPR018060">
    <property type="entry name" value="HTH_AraC"/>
</dbReference>
<dbReference type="PANTHER" id="PTHR11019">
    <property type="entry name" value="HTH-TYPE TRANSCRIPTIONAL REGULATOR NIMR"/>
    <property type="match status" value="1"/>
</dbReference>
<evidence type="ECO:0000313" key="9">
    <source>
        <dbReference type="EMBL" id="NEW55819.1"/>
    </source>
</evidence>
<name>A0A6P1D525_9NOCA</name>
<dbReference type="Proteomes" id="UP000468928">
    <property type="component" value="Unassembled WGS sequence"/>
</dbReference>
<accession>A0A6P1D525</accession>
<evidence type="ECO:0000256" key="6">
    <source>
        <dbReference type="ARBA" id="ARBA00079449"/>
    </source>
</evidence>
<dbReference type="EMBL" id="JAAGUZ010000036">
    <property type="protein sequence ID" value="NEW45715.1"/>
    <property type="molecule type" value="Genomic_DNA"/>
</dbReference>
<dbReference type="InterPro" id="IPR011051">
    <property type="entry name" value="RmlC_Cupin_sf"/>
</dbReference>
<protein>
    <recommendedName>
        <fullName evidence="5">HTH-type transcriptional regulator RipA</fullName>
    </recommendedName>
    <alternativeName>
        <fullName evidence="6">Repressor of iron proteins A</fullName>
    </alternativeName>
</protein>
<evidence type="ECO:0000259" key="7">
    <source>
        <dbReference type="PROSITE" id="PS01124"/>
    </source>
</evidence>
<keyword evidence="2" id="KW-0805">Transcription regulation</keyword>
<dbReference type="FunFam" id="1.10.10.60:FF:000132">
    <property type="entry name" value="AraC family transcriptional regulator"/>
    <property type="match status" value="1"/>
</dbReference>
<evidence type="ECO:0000256" key="4">
    <source>
        <dbReference type="ARBA" id="ARBA00023163"/>
    </source>
</evidence>
<evidence type="ECO:0000313" key="10">
    <source>
        <dbReference type="Proteomes" id="UP000468928"/>
    </source>
</evidence>
<keyword evidence="1" id="KW-0678">Repressor</keyword>
<dbReference type="Gene3D" id="1.10.10.60">
    <property type="entry name" value="Homeodomain-like"/>
    <property type="match status" value="1"/>
</dbReference>
<dbReference type="SMART" id="SM00342">
    <property type="entry name" value="HTH_ARAC"/>
    <property type="match status" value="1"/>
</dbReference>
<evidence type="ECO:0000256" key="5">
    <source>
        <dbReference type="ARBA" id="ARBA00074140"/>
    </source>
</evidence>
<dbReference type="CDD" id="cd06124">
    <property type="entry name" value="cupin_NimR-like_N"/>
    <property type="match status" value="1"/>
</dbReference>
<comment type="caution">
    <text evidence="8">The sequence shown here is derived from an EMBL/GenBank/DDBJ whole genome shotgun (WGS) entry which is preliminary data.</text>
</comment>
<evidence type="ECO:0000256" key="3">
    <source>
        <dbReference type="ARBA" id="ARBA00023125"/>
    </source>
</evidence>
<dbReference type="InterPro" id="IPR014710">
    <property type="entry name" value="RmlC-like_jellyroll"/>
</dbReference>
<dbReference type="PROSITE" id="PS01124">
    <property type="entry name" value="HTH_ARAC_FAMILY_2"/>
    <property type="match status" value="1"/>
</dbReference>
<dbReference type="InterPro" id="IPR009057">
    <property type="entry name" value="Homeodomain-like_sf"/>
</dbReference>